<name>A0ABR0DL98_9LAMI</name>
<dbReference type="PANTHER" id="PTHR11538">
    <property type="entry name" value="PHENYLALANYL-TRNA SYNTHETASE"/>
    <property type="match status" value="1"/>
</dbReference>
<proteinExistence type="predicted"/>
<organism evidence="3 4">
    <name type="scientific">Penstemon davidsonii</name>
    <dbReference type="NCBI Taxonomy" id="160366"/>
    <lineage>
        <taxon>Eukaryota</taxon>
        <taxon>Viridiplantae</taxon>
        <taxon>Streptophyta</taxon>
        <taxon>Embryophyta</taxon>
        <taxon>Tracheophyta</taxon>
        <taxon>Spermatophyta</taxon>
        <taxon>Magnoliopsida</taxon>
        <taxon>eudicotyledons</taxon>
        <taxon>Gunneridae</taxon>
        <taxon>Pentapetalae</taxon>
        <taxon>asterids</taxon>
        <taxon>lamiids</taxon>
        <taxon>Lamiales</taxon>
        <taxon>Plantaginaceae</taxon>
        <taxon>Cheloneae</taxon>
        <taxon>Penstemon</taxon>
    </lineage>
</organism>
<dbReference type="Proteomes" id="UP001291926">
    <property type="component" value="Unassembled WGS sequence"/>
</dbReference>
<keyword evidence="1" id="KW-0862">Zinc</keyword>
<feature type="domain" description="SWIM-type" evidence="2">
    <location>
        <begin position="230"/>
        <end position="266"/>
    </location>
</feature>
<keyword evidence="1" id="KW-0479">Metal-binding</keyword>
<keyword evidence="1" id="KW-0863">Zinc-finger</keyword>
<protein>
    <recommendedName>
        <fullName evidence="2">SWIM-type domain-containing protein</fullName>
    </recommendedName>
</protein>
<evidence type="ECO:0000313" key="3">
    <source>
        <dbReference type="EMBL" id="KAK4489583.1"/>
    </source>
</evidence>
<evidence type="ECO:0000313" key="4">
    <source>
        <dbReference type="Proteomes" id="UP001291926"/>
    </source>
</evidence>
<dbReference type="PROSITE" id="PS50966">
    <property type="entry name" value="ZF_SWIM"/>
    <property type="match status" value="1"/>
</dbReference>
<evidence type="ECO:0000256" key="1">
    <source>
        <dbReference type="PROSITE-ProRule" id="PRU00325"/>
    </source>
</evidence>
<evidence type="ECO:0000259" key="2">
    <source>
        <dbReference type="PROSITE" id="PS50966"/>
    </source>
</evidence>
<keyword evidence="4" id="KW-1185">Reference proteome</keyword>
<sequence length="312" mass="35967">MESKWIKHYSSDHRILLVGEGDFSFALSLATTFGDASNIVATSLDPKAELAIRHPTAAANLVALKEMGCTIIHELDVRNMSEHPLLRLFDFSKLDSRKLPLVTNNKLFNRIVFNFPHAVSDFKELEENQTHSKADDNVELKFDETEYEDEAIIEPILHSTFLSPYEAEIFYIEYVRSEGVDVRKDYERPLNTEPTLSDRGAAYGFKLTQFLKHYLACLAKLRGEDNGRRRFVEIDWDIGKFECDCLMLESDWLPCRHLFAATVYIGCGLLYNFFNTFPFEDPKARGLRPSFTKNVWSFALNFLSQNLPVIIW</sequence>
<reference evidence="3 4" key="1">
    <citation type="journal article" date="2023" name="bioRxiv">
        <title>Genome report: Whole genome sequence and annotation of Penstemon davidsonii.</title>
        <authorList>
            <person name="Ostevik K.L."/>
            <person name="Alabady M."/>
            <person name="Zhang M."/>
            <person name="Rausher M.D."/>
        </authorList>
    </citation>
    <scope>NUCLEOTIDE SEQUENCE [LARGE SCALE GENOMIC DNA]</scope>
    <source>
        <strain evidence="3">DNT005</strain>
        <tissue evidence="3">Whole leaf</tissue>
    </source>
</reference>
<dbReference type="PANTHER" id="PTHR11538:SF89">
    <property type="entry name" value="PROTEIN, PUTATIVE (DUF2431)-RELATED"/>
    <property type="match status" value="1"/>
</dbReference>
<dbReference type="EMBL" id="JAYDYQ010001088">
    <property type="protein sequence ID" value="KAK4489583.1"/>
    <property type="molecule type" value="Genomic_DNA"/>
</dbReference>
<accession>A0ABR0DL98</accession>
<dbReference type="InterPro" id="IPR019446">
    <property type="entry name" value="BMT5-like"/>
</dbReference>
<dbReference type="Pfam" id="PF10354">
    <property type="entry name" value="BMT5-like"/>
    <property type="match status" value="1"/>
</dbReference>
<gene>
    <name evidence="3" type="ORF">RD792_005395</name>
</gene>
<comment type="caution">
    <text evidence="3">The sequence shown here is derived from an EMBL/GenBank/DDBJ whole genome shotgun (WGS) entry which is preliminary data.</text>
</comment>
<dbReference type="InterPro" id="IPR007527">
    <property type="entry name" value="Znf_SWIM"/>
</dbReference>